<dbReference type="EMBL" id="BK015724">
    <property type="protein sequence ID" value="DAE22037.1"/>
    <property type="molecule type" value="Genomic_DNA"/>
</dbReference>
<accession>A0A8S5QTJ3</accession>
<organism evidence="1">
    <name type="scientific">Podoviridae sp. ctRnx2</name>
    <dbReference type="NCBI Taxonomy" id="2826555"/>
    <lineage>
        <taxon>Viruses</taxon>
        <taxon>Duplodnaviria</taxon>
        <taxon>Heunggongvirae</taxon>
        <taxon>Uroviricota</taxon>
        <taxon>Caudoviricetes</taxon>
    </lineage>
</organism>
<proteinExistence type="predicted"/>
<reference evidence="1" key="1">
    <citation type="journal article" date="2021" name="Proc. Natl. Acad. Sci. U.S.A.">
        <title>A Catalog of Tens of Thousands of Viruses from Human Metagenomes Reveals Hidden Associations with Chronic Diseases.</title>
        <authorList>
            <person name="Tisza M.J."/>
            <person name="Buck C.B."/>
        </authorList>
    </citation>
    <scope>NUCLEOTIDE SEQUENCE</scope>
    <source>
        <strain evidence="1">CtRnx2</strain>
    </source>
</reference>
<name>A0A8S5QTJ3_9CAUD</name>
<evidence type="ECO:0000313" key="1">
    <source>
        <dbReference type="EMBL" id="DAE22037.1"/>
    </source>
</evidence>
<protein>
    <submittedName>
        <fullName evidence="1">Uncharacterized protein</fullName>
    </submittedName>
</protein>
<sequence>MVPTIEHPGSLSTPVRPSGSMVATMLQAAWGLTGLDQGRMMEGPGGLSWPLRYRQ</sequence>